<dbReference type="InterPro" id="IPR044068">
    <property type="entry name" value="CB"/>
</dbReference>
<dbReference type="PANTHER" id="PTHR30349:SF64">
    <property type="entry name" value="PROPHAGE INTEGRASE INTD-RELATED"/>
    <property type="match status" value="1"/>
</dbReference>
<evidence type="ECO:0000256" key="6">
    <source>
        <dbReference type="ARBA" id="ARBA00023125"/>
    </source>
</evidence>
<reference evidence="12" key="1">
    <citation type="submission" date="2020-05" db="EMBL/GenBank/DDBJ databases">
        <authorList>
            <person name="Chiriac C."/>
            <person name="Salcher M."/>
            <person name="Ghai R."/>
            <person name="Kavagutti S V."/>
        </authorList>
    </citation>
    <scope>NUCLEOTIDE SEQUENCE</scope>
</reference>
<dbReference type="Pfam" id="PF00589">
    <property type="entry name" value="Phage_integrase"/>
    <property type="match status" value="1"/>
</dbReference>
<evidence type="ECO:0000256" key="7">
    <source>
        <dbReference type="ARBA" id="ARBA00023172"/>
    </source>
</evidence>
<proteinExistence type="inferred from homology"/>
<accession>A0A6J7WU15</accession>
<dbReference type="CDD" id="cd00397">
    <property type="entry name" value="DNA_BRE_C"/>
    <property type="match status" value="1"/>
</dbReference>
<keyword evidence="5" id="KW-0229">DNA integration</keyword>
<keyword evidence="8" id="KW-1179">Viral genome integration</keyword>
<feature type="domain" description="Core-binding (CB)" evidence="11">
    <location>
        <begin position="63"/>
        <end position="144"/>
    </location>
</feature>
<dbReference type="GO" id="GO:0075713">
    <property type="term" value="P:establishment of integrated proviral latency"/>
    <property type="evidence" value="ECO:0007669"/>
    <property type="project" value="UniProtKB-KW"/>
</dbReference>
<dbReference type="InterPro" id="IPR010998">
    <property type="entry name" value="Integrase_recombinase_N"/>
</dbReference>
<keyword evidence="3" id="KW-0808">Transferase</keyword>
<dbReference type="PANTHER" id="PTHR30349">
    <property type="entry name" value="PHAGE INTEGRASE-RELATED"/>
    <property type="match status" value="1"/>
</dbReference>
<evidence type="ECO:0000259" key="11">
    <source>
        <dbReference type="PROSITE" id="PS51900"/>
    </source>
</evidence>
<comment type="similarity">
    <text evidence="1">Belongs to the 'phage' integrase family.</text>
</comment>
<protein>
    <recommendedName>
        <fullName evidence="2">Integrase</fullName>
    </recommendedName>
</protein>
<dbReference type="Gene3D" id="1.10.150.130">
    <property type="match status" value="1"/>
</dbReference>
<keyword evidence="6 9" id="KW-0238">DNA-binding</keyword>
<evidence type="ECO:0000256" key="9">
    <source>
        <dbReference type="PROSITE-ProRule" id="PRU01248"/>
    </source>
</evidence>
<dbReference type="InterPro" id="IPR011010">
    <property type="entry name" value="DNA_brk_join_enz"/>
</dbReference>
<dbReference type="GO" id="GO:0003677">
    <property type="term" value="F:DNA binding"/>
    <property type="evidence" value="ECO:0007669"/>
    <property type="project" value="UniProtKB-UniRule"/>
</dbReference>
<dbReference type="InterPro" id="IPR053876">
    <property type="entry name" value="Phage_int_M"/>
</dbReference>
<evidence type="ECO:0000256" key="5">
    <source>
        <dbReference type="ARBA" id="ARBA00022908"/>
    </source>
</evidence>
<keyword evidence="7" id="KW-0233">DNA recombination</keyword>
<dbReference type="InterPro" id="IPR002104">
    <property type="entry name" value="Integrase_catalytic"/>
</dbReference>
<evidence type="ECO:0000256" key="8">
    <source>
        <dbReference type="ARBA" id="ARBA00023195"/>
    </source>
</evidence>
<feature type="domain" description="Tyr recombinase" evidence="10">
    <location>
        <begin position="167"/>
        <end position="348"/>
    </location>
</feature>
<dbReference type="GO" id="GO:0015074">
    <property type="term" value="P:DNA integration"/>
    <property type="evidence" value="ECO:0007669"/>
    <property type="project" value="UniProtKB-KW"/>
</dbReference>
<dbReference type="PROSITE" id="PS51900">
    <property type="entry name" value="CB"/>
    <property type="match status" value="1"/>
</dbReference>
<dbReference type="PROSITE" id="PS51898">
    <property type="entry name" value="TYR_RECOMBINASE"/>
    <property type="match status" value="1"/>
</dbReference>
<dbReference type="Pfam" id="PF22022">
    <property type="entry name" value="Phage_int_M"/>
    <property type="match status" value="1"/>
</dbReference>
<dbReference type="SUPFAM" id="SSF56349">
    <property type="entry name" value="DNA breaking-rejoining enzymes"/>
    <property type="match status" value="1"/>
</dbReference>
<evidence type="ECO:0000256" key="1">
    <source>
        <dbReference type="ARBA" id="ARBA00008857"/>
    </source>
</evidence>
<dbReference type="Gene3D" id="1.10.443.10">
    <property type="entry name" value="Intergrase catalytic core"/>
    <property type="match status" value="1"/>
</dbReference>
<dbReference type="InterPro" id="IPR013762">
    <property type="entry name" value="Integrase-like_cat_sf"/>
</dbReference>
<dbReference type="GO" id="GO:0006310">
    <property type="term" value="P:DNA recombination"/>
    <property type="evidence" value="ECO:0007669"/>
    <property type="project" value="UniProtKB-KW"/>
</dbReference>
<organism evidence="12">
    <name type="scientific">uncultured Caudovirales phage</name>
    <dbReference type="NCBI Taxonomy" id="2100421"/>
    <lineage>
        <taxon>Viruses</taxon>
        <taxon>Duplodnaviria</taxon>
        <taxon>Heunggongvirae</taxon>
        <taxon>Uroviricota</taxon>
        <taxon>Caudoviricetes</taxon>
        <taxon>Peduoviridae</taxon>
        <taxon>Maltschvirus</taxon>
        <taxon>Maltschvirus maltsch</taxon>
    </lineage>
</organism>
<dbReference type="GO" id="GO:0016787">
    <property type="term" value="F:hydrolase activity"/>
    <property type="evidence" value="ECO:0007669"/>
    <property type="project" value="UniProtKB-KW"/>
</dbReference>
<dbReference type="InterPro" id="IPR050090">
    <property type="entry name" value="Tyrosine_recombinase_XerCD"/>
</dbReference>
<sequence length="384" mass="43255">MAKTETKLPRNLFWRDGSIWARFKERGRERRSCLHTTSVREAERKLQDLKAKLHAEATAPEQVAFREAAVEWDAVYLSGLKPKTAQRYRVSLRQLDPAFGDKMLSDISPRAIGKFVSDRTKAGATASTIKNDLTSLSTILRVAMSRGWADGNPVAAWDRRIIKNTPKVQRPPSRAQVETAIAYGRTHGKKALIDFLHQSGCRLSEATALKWSEVDFAAGTITLIETKRGQPRVIRMATPGGSIEPILRAAQRHPYCPFVFWYSTGIPFRQASSGLRDFNKRVAELEKKAGREFKPFRTHDLRHSFAIGWLNAGGDIYELSRHLGHTSVKTTEQFYLKWMDPTARDRYEARLRGASGPTLVWDAKRHQSGTTAVSQVPLSEKAKA</sequence>
<keyword evidence="8" id="KW-1160">Virus entry into host cell</keyword>
<gene>
    <name evidence="12" type="ORF">UFOVP233_5</name>
</gene>
<evidence type="ECO:0000259" key="10">
    <source>
        <dbReference type="PROSITE" id="PS51898"/>
    </source>
</evidence>
<name>A0A6J7WU15_9CAUD</name>
<dbReference type="EMBL" id="LR798285">
    <property type="protein sequence ID" value="CAB5220192.1"/>
    <property type="molecule type" value="Genomic_DNA"/>
</dbReference>
<keyword evidence="4" id="KW-0378">Hydrolase</keyword>
<dbReference type="GO" id="GO:0016740">
    <property type="term" value="F:transferase activity"/>
    <property type="evidence" value="ECO:0007669"/>
    <property type="project" value="UniProtKB-KW"/>
</dbReference>
<evidence type="ECO:0000256" key="2">
    <source>
        <dbReference type="ARBA" id="ARBA00016082"/>
    </source>
</evidence>
<evidence type="ECO:0000256" key="4">
    <source>
        <dbReference type="ARBA" id="ARBA00022801"/>
    </source>
</evidence>
<evidence type="ECO:0000256" key="3">
    <source>
        <dbReference type="ARBA" id="ARBA00022679"/>
    </source>
</evidence>
<dbReference type="GO" id="GO:0044826">
    <property type="term" value="P:viral genome integration into host DNA"/>
    <property type="evidence" value="ECO:0007669"/>
    <property type="project" value="UniProtKB-KW"/>
</dbReference>
<evidence type="ECO:0000313" key="12">
    <source>
        <dbReference type="EMBL" id="CAB5220192.1"/>
    </source>
</evidence>